<dbReference type="Proteomes" id="UP001589688">
    <property type="component" value="Unassembled WGS sequence"/>
</dbReference>
<accession>A0ABV5ZH97</accession>
<dbReference type="PANTHER" id="PTHR43584:SF8">
    <property type="entry name" value="N-ACETYLMURAMATE ALPHA-1-PHOSPHATE URIDYLYLTRANSFERASE"/>
    <property type="match status" value="1"/>
</dbReference>
<keyword evidence="2" id="KW-0548">Nucleotidyltransferase</keyword>
<dbReference type="Gene3D" id="3.90.550.10">
    <property type="entry name" value="Spore Coat Polysaccharide Biosynthesis Protein SpsA, Chain A"/>
    <property type="match status" value="1"/>
</dbReference>
<name>A0ABV5ZH97_9BACT</name>
<evidence type="ECO:0000259" key="3">
    <source>
        <dbReference type="Pfam" id="PF00483"/>
    </source>
</evidence>
<gene>
    <name evidence="4" type="ORF">ACFFK8_02675</name>
</gene>
<reference evidence="4 5" key="1">
    <citation type="submission" date="2024-09" db="EMBL/GenBank/DDBJ databases">
        <authorList>
            <person name="Sun Q."/>
            <person name="Mori K."/>
        </authorList>
    </citation>
    <scope>NUCLEOTIDE SEQUENCE [LARGE SCALE GENOMIC DNA]</scope>
    <source>
        <strain evidence="4 5">ATCC 51272</strain>
    </source>
</reference>
<evidence type="ECO:0000313" key="5">
    <source>
        <dbReference type="Proteomes" id="UP001589688"/>
    </source>
</evidence>
<evidence type="ECO:0000256" key="2">
    <source>
        <dbReference type="ARBA" id="ARBA00022695"/>
    </source>
</evidence>
<dbReference type="InterPro" id="IPR050065">
    <property type="entry name" value="GlmU-like"/>
</dbReference>
<organism evidence="4 5">
    <name type="scientific">Hallella seregens ATCC 51272</name>
    <dbReference type="NCBI Taxonomy" id="1336250"/>
    <lineage>
        <taxon>Bacteria</taxon>
        <taxon>Pseudomonadati</taxon>
        <taxon>Bacteroidota</taxon>
        <taxon>Bacteroidia</taxon>
        <taxon>Bacteroidales</taxon>
        <taxon>Prevotellaceae</taxon>
        <taxon>Hallella</taxon>
    </lineage>
</organism>
<sequence length="284" mass="31879">MKQAMIFAAGLGTRLKPLTDTMPKALVSVGGQPLLQHVVFRLRDAGFTRLVVNVHHFSQQIKDYLQANDSFGLDIRVSDETAALLDTGGGLRKAAPLFDAHRPILIHNVDILSNVDLARFYALDPRVACPDCGVPHRMAGAQLLVSWRRTRRYLLFDDRMLLVGWVNVETGEVKSPYPEVARAAASVRWPLAVGDAPMRLAGLYRMYAFSGIHSFSPLFFPYMVAWPERFAIMDFYLRHCREVPVKGHVEPDLQLMDVGKLGTLDAAEAFAQQLDHQHQIHHNT</sequence>
<evidence type="ECO:0000256" key="1">
    <source>
        <dbReference type="ARBA" id="ARBA00022679"/>
    </source>
</evidence>
<dbReference type="RefSeq" id="WP_027951923.1">
    <property type="nucleotide sequence ID" value="NZ_JADU01000009.1"/>
</dbReference>
<dbReference type="Pfam" id="PF00483">
    <property type="entry name" value="NTP_transferase"/>
    <property type="match status" value="1"/>
</dbReference>
<dbReference type="SUPFAM" id="SSF53448">
    <property type="entry name" value="Nucleotide-diphospho-sugar transferases"/>
    <property type="match status" value="1"/>
</dbReference>
<comment type="caution">
    <text evidence="4">The sequence shown here is derived from an EMBL/GenBank/DDBJ whole genome shotgun (WGS) entry which is preliminary data.</text>
</comment>
<protein>
    <submittedName>
        <fullName evidence="4">Sugar phosphate nucleotidyltransferase</fullName>
    </submittedName>
</protein>
<keyword evidence="5" id="KW-1185">Reference proteome</keyword>
<feature type="domain" description="Nucleotidyl transferase" evidence="3">
    <location>
        <begin position="4"/>
        <end position="120"/>
    </location>
</feature>
<dbReference type="EMBL" id="JBHLZF010000001">
    <property type="protein sequence ID" value="MFB9896747.1"/>
    <property type="molecule type" value="Genomic_DNA"/>
</dbReference>
<dbReference type="InterPro" id="IPR029044">
    <property type="entry name" value="Nucleotide-diphossugar_trans"/>
</dbReference>
<dbReference type="PANTHER" id="PTHR43584">
    <property type="entry name" value="NUCLEOTIDYL TRANSFERASE"/>
    <property type="match status" value="1"/>
</dbReference>
<proteinExistence type="predicted"/>
<keyword evidence="1" id="KW-0808">Transferase</keyword>
<evidence type="ECO:0000313" key="4">
    <source>
        <dbReference type="EMBL" id="MFB9896747.1"/>
    </source>
</evidence>
<dbReference type="InterPro" id="IPR005835">
    <property type="entry name" value="NTP_transferase_dom"/>
</dbReference>